<keyword evidence="1" id="KW-0472">Membrane</keyword>
<evidence type="ECO:0000313" key="2">
    <source>
        <dbReference type="EMBL" id="GGM38555.1"/>
    </source>
</evidence>
<keyword evidence="3" id="KW-1185">Reference proteome</keyword>
<keyword evidence="1" id="KW-0812">Transmembrane</keyword>
<evidence type="ECO:0000313" key="3">
    <source>
        <dbReference type="Proteomes" id="UP000618460"/>
    </source>
</evidence>
<gene>
    <name evidence="2" type="ORF">GCM10011351_25820</name>
</gene>
<protein>
    <submittedName>
        <fullName evidence="2">Uncharacterized protein</fullName>
    </submittedName>
</protein>
<accession>A0A917TVY0</accession>
<dbReference type="AlphaFoldDB" id="A0A917TVY0"/>
<reference evidence="2" key="2">
    <citation type="submission" date="2020-09" db="EMBL/GenBank/DDBJ databases">
        <authorList>
            <person name="Sun Q."/>
            <person name="Zhou Y."/>
        </authorList>
    </citation>
    <scope>NUCLEOTIDE SEQUENCE</scope>
    <source>
        <strain evidence="2">CGMCC 1.6333</strain>
    </source>
</reference>
<dbReference type="EMBL" id="BMLG01000018">
    <property type="protein sequence ID" value="GGM38555.1"/>
    <property type="molecule type" value="Genomic_DNA"/>
</dbReference>
<feature type="transmembrane region" description="Helical" evidence="1">
    <location>
        <begin position="25"/>
        <end position="51"/>
    </location>
</feature>
<evidence type="ECO:0000256" key="1">
    <source>
        <dbReference type="SAM" id="Phobius"/>
    </source>
</evidence>
<comment type="caution">
    <text evidence="2">The sequence shown here is derived from an EMBL/GenBank/DDBJ whole genome shotgun (WGS) entry which is preliminary data.</text>
</comment>
<proteinExistence type="predicted"/>
<sequence length="60" mass="6531">MDTIGTFAGKKAQLANFSARCASSIYVLSIHANSGVIIPVFVTYTLLNLFLRKSCCNKTM</sequence>
<dbReference type="Proteomes" id="UP000618460">
    <property type="component" value="Unassembled WGS sequence"/>
</dbReference>
<reference evidence="2" key="1">
    <citation type="journal article" date="2014" name="Int. J. Syst. Evol. Microbiol.">
        <title>Complete genome sequence of Corynebacterium casei LMG S-19264T (=DSM 44701T), isolated from a smear-ripened cheese.</title>
        <authorList>
            <consortium name="US DOE Joint Genome Institute (JGI-PGF)"/>
            <person name="Walter F."/>
            <person name="Albersmeier A."/>
            <person name="Kalinowski J."/>
            <person name="Ruckert C."/>
        </authorList>
    </citation>
    <scope>NUCLEOTIDE SEQUENCE</scope>
    <source>
        <strain evidence="2">CGMCC 1.6333</strain>
    </source>
</reference>
<organism evidence="2 3">
    <name type="scientific">Paraliobacillus quinghaiensis</name>
    <dbReference type="NCBI Taxonomy" id="470815"/>
    <lineage>
        <taxon>Bacteria</taxon>
        <taxon>Bacillati</taxon>
        <taxon>Bacillota</taxon>
        <taxon>Bacilli</taxon>
        <taxon>Bacillales</taxon>
        <taxon>Bacillaceae</taxon>
        <taxon>Paraliobacillus</taxon>
    </lineage>
</organism>
<keyword evidence="1" id="KW-1133">Transmembrane helix</keyword>
<name>A0A917TVY0_9BACI</name>